<feature type="transmembrane region" description="Helical" evidence="1">
    <location>
        <begin position="107"/>
        <end position="126"/>
    </location>
</feature>
<feature type="transmembrane region" description="Helical" evidence="1">
    <location>
        <begin position="78"/>
        <end position="101"/>
    </location>
</feature>
<name>A0A5B9FSL6_9FLAO</name>
<dbReference type="RefSeq" id="WP_147583503.1">
    <property type="nucleotide sequence ID" value="NZ_CP042831.1"/>
</dbReference>
<feature type="transmembrane region" description="Helical" evidence="1">
    <location>
        <begin position="49"/>
        <end position="66"/>
    </location>
</feature>
<dbReference type="KEGG" id="fak:FUA48_10585"/>
<keyword evidence="3" id="KW-1185">Reference proteome</keyword>
<dbReference type="EMBL" id="CP042831">
    <property type="protein sequence ID" value="QEE50010.1"/>
    <property type="molecule type" value="Genomic_DNA"/>
</dbReference>
<accession>A0A5B9FSL6</accession>
<keyword evidence="1" id="KW-0472">Membrane</keyword>
<reference evidence="2 3" key="1">
    <citation type="submission" date="2019-08" db="EMBL/GenBank/DDBJ databases">
        <title>Flavobacterium alkalisoli sp. nov., isolated from rhizosphere soil of Suaeda salsa.</title>
        <authorList>
            <person name="Sun J.-Q."/>
            <person name="Xu L."/>
        </authorList>
    </citation>
    <scope>NUCLEOTIDE SEQUENCE [LARGE SCALE GENOMIC DNA]</scope>
    <source>
        <strain evidence="2 3">XS-5</strain>
    </source>
</reference>
<evidence type="ECO:0000313" key="3">
    <source>
        <dbReference type="Proteomes" id="UP000321222"/>
    </source>
</evidence>
<protein>
    <submittedName>
        <fullName evidence="2">Uncharacterized protein</fullName>
    </submittedName>
</protein>
<dbReference type="AlphaFoldDB" id="A0A5B9FSL6"/>
<dbReference type="Proteomes" id="UP000321222">
    <property type="component" value="Chromosome"/>
</dbReference>
<keyword evidence="1" id="KW-1133">Transmembrane helix</keyword>
<gene>
    <name evidence="2" type="ORF">FUA48_10585</name>
</gene>
<proteinExistence type="predicted"/>
<organism evidence="2 3">
    <name type="scientific">Flavobacterium alkalisoli</name>
    <dbReference type="NCBI Taxonomy" id="2602769"/>
    <lineage>
        <taxon>Bacteria</taxon>
        <taxon>Pseudomonadati</taxon>
        <taxon>Bacteroidota</taxon>
        <taxon>Flavobacteriia</taxon>
        <taxon>Flavobacteriales</taxon>
        <taxon>Flavobacteriaceae</taxon>
        <taxon>Flavobacterium</taxon>
    </lineage>
</organism>
<sequence>MSFILLTSFLIVCILGTEYAYWAEAHNKSFTKTTHYLPVKAFITRESPLKEICHFMLLYIYLWIIVASEIPIQDYTDLMWLIPVLFVFASLLVDTTLSVIIKNNYSLLIVQSVESVIVLLLCYYFFF</sequence>
<evidence type="ECO:0000256" key="1">
    <source>
        <dbReference type="SAM" id="Phobius"/>
    </source>
</evidence>
<keyword evidence="1" id="KW-0812">Transmembrane</keyword>
<evidence type="ECO:0000313" key="2">
    <source>
        <dbReference type="EMBL" id="QEE50010.1"/>
    </source>
</evidence>